<accession>A0AAF1C457</accession>
<dbReference type="InterPro" id="IPR036388">
    <property type="entry name" value="WH-like_DNA-bd_sf"/>
</dbReference>
<dbReference type="InterPro" id="IPR036390">
    <property type="entry name" value="WH_DNA-bd_sf"/>
</dbReference>
<dbReference type="KEGG" id="sbil:SANBI_001672"/>
<dbReference type="Gene3D" id="1.10.10.10">
    <property type="entry name" value="Winged helix-like DNA-binding domain superfamily/Winged helix DNA-binding domain"/>
    <property type="match status" value="1"/>
</dbReference>
<feature type="domain" description="HTH arsR-type" evidence="1">
    <location>
        <begin position="4"/>
        <end position="88"/>
    </location>
</feature>
<dbReference type="GO" id="GO:0003700">
    <property type="term" value="F:DNA-binding transcription factor activity"/>
    <property type="evidence" value="ECO:0007669"/>
    <property type="project" value="InterPro"/>
</dbReference>
<gene>
    <name evidence="2" type="ORF">SANBI_001672</name>
</gene>
<evidence type="ECO:0000313" key="3">
    <source>
        <dbReference type="Proteomes" id="UP001304340"/>
    </source>
</evidence>
<dbReference type="SUPFAM" id="SSF46785">
    <property type="entry name" value="Winged helix' DNA-binding domain"/>
    <property type="match status" value="1"/>
</dbReference>
<evidence type="ECO:0000313" key="2">
    <source>
        <dbReference type="EMBL" id="WPF83960.1"/>
    </source>
</evidence>
<dbReference type="InterPro" id="IPR027395">
    <property type="entry name" value="WH_DNA-bd_dom"/>
</dbReference>
<protein>
    <submittedName>
        <fullName evidence="2">Transcriptional regulator</fullName>
    </submittedName>
</protein>
<dbReference type="InterPro" id="IPR001845">
    <property type="entry name" value="HTH_ArsR_DNA-bd_dom"/>
</dbReference>
<dbReference type="PANTHER" id="PTHR37318:SF1">
    <property type="entry name" value="BSL7504 PROTEIN"/>
    <property type="match status" value="1"/>
</dbReference>
<reference evidence="3" key="1">
    <citation type="submission" date="2023-11" db="EMBL/GenBank/DDBJ databases">
        <authorList>
            <person name="Helweg L.P."/>
            <person name="Kiel A."/>
            <person name="Hitz F."/>
            <person name="Ruckert-Reed C."/>
            <person name="Busche T."/>
            <person name="Kaltschmidt B."/>
            <person name="Kaltschmidt C."/>
        </authorList>
    </citation>
    <scope>NUCLEOTIDE SEQUENCE [LARGE SCALE GENOMIC DNA]</scope>
    <source>
        <strain evidence="3">4.1</strain>
    </source>
</reference>
<dbReference type="Proteomes" id="UP001304340">
    <property type="component" value="Chromosome"/>
</dbReference>
<dbReference type="EMBL" id="CP138359">
    <property type="protein sequence ID" value="WPF83960.1"/>
    <property type="molecule type" value="Genomic_DNA"/>
</dbReference>
<dbReference type="PANTHER" id="PTHR37318">
    <property type="entry name" value="BSL7504 PROTEIN"/>
    <property type="match status" value="1"/>
</dbReference>
<dbReference type="CDD" id="cd00090">
    <property type="entry name" value="HTH_ARSR"/>
    <property type="match status" value="1"/>
</dbReference>
<name>A0AAF1C457_9MICO</name>
<dbReference type="RefSeq" id="WP_319160730.1">
    <property type="nucleotide sequence ID" value="NZ_CP138359.1"/>
</dbReference>
<organism evidence="2 3">
    <name type="scientific">Sanguibacter biliveldensis</name>
    <dbReference type="NCBI Taxonomy" id="3030830"/>
    <lineage>
        <taxon>Bacteria</taxon>
        <taxon>Bacillati</taxon>
        <taxon>Actinomycetota</taxon>
        <taxon>Actinomycetes</taxon>
        <taxon>Micrococcales</taxon>
        <taxon>Sanguibacteraceae</taxon>
        <taxon>Sanguibacter</taxon>
    </lineage>
</organism>
<keyword evidence="3" id="KW-1185">Reference proteome</keyword>
<dbReference type="SMART" id="SM00418">
    <property type="entry name" value="HTH_ARSR"/>
    <property type="match status" value="1"/>
</dbReference>
<dbReference type="Pfam" id="PF13601">
    <property type="entry name" value="HTH_34"/>
    <property type="match status" value="1"/>
</dbReference>
<dbReference type="InterPro" id="IPR011991">
    <property type="entry name" value="ArsR-like_HTH"/>
</dbReference>
<dbReference type="AlphaFoldDB" id="A0AAF1C457"/>
<sequence>MSIEVDQVIHAPNRLAICAMLSGASAVEFGVIRDELDVSDSVASKHLKVLVDAGYVTFESRTTETSRRPRTWASLTPVGRDALTEYVKRLQQIIQTGAQGQTAQPSAG</sequence>
<evidence type="ECO:0000259" key="1">
    <source>
        <dbReference type="SMART" id="SM00418"/>
    </source>
</evidence>
<proteinExistence type="predicted"/>